<reference evidence="2 3" key="1">
    <citation type="submission" date="2021-02" db="EMBL/GenBank/DDBJ databases">
        <title>Complete genome of Desulfoluna sp. strain ASN36.</title>
        <authorList>
            <person name="Takahashi A."/>
            <person name="Kojima H."/>
            <person name="Fukui M."/>
        </authorList>
    </citation>
    <scope>NUCLEOTIDE SEQUENCE [LARGE SCALE GENOMIC DNA]</scope>
    <source>
        <strain evidence="2 3">ASN36</strain>
    </source>
</reference>
<dbReference type="EMBL" id="AP024488">
    <property type="protein sequence ID" value="BCS98731.1"/>
    <property type="molecule type" value="Genomic_DNA"/>
</dbReference>
<dbReference type="RefSeq" id="WP_236890108.1">
    <property type="nucleotide sequence ID" value="NZ_AP024488.1"/>
</dbReference>
<dbReference type="PANTHER" id="PTHR36573">
    <property type="entry name" value="INTERMEMBRANE PHOSPHOLIPID TRANSPORT SYSTEM BINDING PROTEIN MLAC"/>
    <property type="match status" value="1"/>
</dbReference>
<evidence type="ECO:0000313" key="3">
    <source>
        <dbReference type="Proteomes" id="UP001320148"/>
    </source>
</evidence>
<dbReference type="InterPro" id="IPR042245">
    <property type="entry name" value="Tgt2/MlaC_sf"/>
</dbReference>
<dbReference type="Gene3D" id="3.10.450.710">
    <property type="entry name" value="Tgt2/MlaC"/>
    <property type="match status" value="1"/>
</dbReference>
<dbReference type="PANTHER" id="PTHR36573:SF1">
    <property type="entry name" value="INTERMEMBRANE PHOSPHOLIPID TRANSPORT SYSTEM BINDING PROTEIN MLAC"/>
    <property type="match status" value="1"/>
</dbReference>
<sequence>MIKRTVITTFALFLLLVQTVGAVETDTVEAILKGKLDFVFSTLKRSDIQIEKKKALIVENVSPIFDFSLMGKLTLGKKNWSGLSKEQRLTFIATFTDVMKGSYSDKLSLYTDEEIKILPTQQSTPNKAVIPTELISKDNRYAMNYKFYKSKKGWRIYDIELQGVSIIATYRTQFNQVLTEGGFDELITKLNQIKV</sequence>
<evidence type="ECO:0000256" key="1">
    <source>
        <dbReference type="SAM" id="SignalP"/>
    </source>
</evidence>
<evidence type="ECO:0000313" key="2">
    <source>
        <dbReference type="EMBL" id="BCS98731.1"/>
    </source>
</evidence>
<keyword evidence="1" id="KW-0732">Signal</keyword>
<organism evidence="2 3">
    <name type="scientific">Desulfoluna limicola</name>
    <dbReference type="NCBI Taxonomy" id="2810562"/>
    <lineage>
        <taxon>Bacteria</taxon>
        <taxon>Pseudomonadati</taxon>
        <taxon>Thermodesulfobacteriota</taxon>
        <taxon>Desulfobacteria</taxon>
        <taxon>Desulfobacterales</taxon>
        <taxon>Desulfolunaceae</taxon>
        <taxon>Desulfoluna</taxon>
    </lineage>
</organism>
<accession>A0ABN6FA95</accession>
<proteinExistence type="predicted"/>
<protein>
    <submittedName>
        <fullName evidence="2">Toluene tolerance protein</fullName>
    </submittedName>
</protein>
<keyword evidence="3" id="KW-1185">Reference proteome</keyword>
<dbReference type="Pfam" id="PF05494">
    <property type="entry name" value="MlaC"/>
    <property type="match status" value="1"/>
</dbReference>
<feature type="chain" id="PRO_5046647521" evidence="1">
    <location>
        <begin position="23"/>
        <end position="195"/>
    </location>
</feature>
<feature type="signal peptide" evidence="1">
    <location>
        <begin position="1"/>
        <end position="22"/>
    </location>
</feature>
<gene>
    <name evidence="2" type="ORF">DSLASN_43630</name>
</gene>
<dbReference type="Proteomes" id="UP001320148">
    <property type="component" value="Chromosome"/>
</dbReference>
<dbReference type="InterPro" id="IPR008869">
    <property type="entry name" value="MlaC/ttg2D"/>
</dbReference>
<name>A0ABN6FA95_9BACT</name>